<evidence type="ECO:0000256" key="2">
    <source>
        <dbReference type="RuleBase" id="RU366045"/>
    </source>
</evidence>
<dbReference type="InterPro" id="IPR032466">
    <property type="entry name" value="Metal_Hydrolase"/>
</dbReference>
<dbReference type="GO" id="GO:0016787">
    <property type="term" value="F:hydrolase activity"/>
    <property type="evidence" value="ECO:0007669"/>
    <property type="project" value="InterPro"/>
</dbReference>
<dbReference type="SUPFAM" id="SSF51556">
    <property type="entry name" value="Metallo-dependent hydrolases"/>
    <property type="match status" value="1"/>
</dbReference>
<keyword evidence="1 2" id="KW-0456">Lyase</keyword>
<dbReference type="GO" id="GO:0016831">
    <property type="term" value="F:carboxy-lyase activity"/>
    <property type="evidence" value="ECO:0007669"/>
    <property type="project" value="UniProtKB-KW"/>
</dbReference>
<dbReference type="InterPro" id="IPR006680">
    <property type="entry name" value="Amidohydro-rel"/>
</dbReference>
<sequence>MFRLAGARGAPVGFMCFHGLHLHVEDIRALCTEFPDTPVLMDHFGFCKGVEDDTNWPALLSLAQFPQVTVKASAQFRVLPSGVASEWPYPTTGPQLRQLLDTFGTRRVVWGSDFPYVSEQCGYERAAVIVDACGAGLSPEERAAVMGGNLSAMFPGGWY</sequence>
<reference evidence="4" key="1">
    <citation type="submission" date="2021-01" db="EMBL/GenBank/DDBJ databases">
        <authorList>
            <person name="Corre E."/>
            <person name="Pelletier E."/>
            <person name="Niang G."/>
            <person name="Scheremetjew M."/>
            <person name="Finn R."/>
            <person name="Kale V."/>
            <person name="Holt S."/>
            <person name="Cochrane G."/>
            <person name="Meng A."/>
            <person name="Brown T."/>
            <person name="Cohen L."/>
        </authorList>
    </citation>
    <scope>NUCLEOTIDE SEQUENCE</scope>
    <source>
        <strain evidence="4">SL-175</strain>
    </source>
</reference>
<comment type="similarity">
    <text evidence="2">Belongs to the metallo-dependent hydrolases superfamily.</text>
</comment>
<organism evidence="4">
    <name type="scientific">Mantoniella antarctica</name>
    <dbReference type="NCBI Taxonomy" id="81844"/>
    <lineage>
        <taxon>Eukaryota</taxon>
        <taxon>Viridiplantae</taxon>
        <taxon>Chlorophyta</taxon>
        <taxon>Mamiellophyceae</taxon>
        <taxon>Mamiellales</taxon>
        <taxon>Mamiellaceae</taxon>
        <taxon>Mantoniella</taxon>
    </lineage>
</organism>
<dbReference type="PANTHER" id="PTHR21240:SF19">
    <property type="entry name" value="CATALYTIC_ HYDROLASE"/>
    <property type="match status" value="1"/>
</dbReference>
<evidence type="ECO:0000313" key="4">
    <source>
        <dbReference type="EMBL" id="CAD8723168.1"/>
    </source>
</evidence>
<accession>A0A7S0T3K5</accession>
<evidence type="ECO:0000259" key="3">
    <source>
        <dbReference type="Pfam" id="PF04909"/>
    </source>
</evidence>
<dbReference type="Pfam" id="PF04909">
    <property type="entry name" value="Amidohydro_2"/>
    <property type="match status" value="1"/>
</dbReference>
<feature type="domain" description="Amidohydrolase-related" evidence="3">
    <location>
        <begin position="2"/>
        <end position="149"/>
    </location>
</feature>
<dbReference type="InterPro" id="IPR032465">
    <property type="entry name" value="ACMSD"/>
</dbReference>
<dbReference type="Gene3D" id="3.20.20.140">
    <property type="entry name" value="Metal-dependent hydrolases"/>
    <property type="match status" value="1"/>
</dbReference>
<dbReference type="AlphaFoldDB" id="A0A7S0T3K5"/>
<protein>
    <recommendedName>
        <fullName evidence="3">Amidohydrolase-related domain-containing protein</fullName>
    </recommendedName>
</protein>
<gene>
    <name evidence="4" type="ORF">MANT1106_LOCUS22384</name>
</gene>
<evidence type="ECO:0000256" key="1">
    <source>
        <dbReference type="ARBA" id="ARBA00023239"/>
    </source>
</evidence>
<dbReference type="PANTHER" id="PTHR21240">
    <property type="entry name" value="2-AMINO-3-CARBOXYLMUCONATE-6-SEMIALDEHYDE DECARBOXYLASE"/>
    <property type="match status" value="1"/>
</dbReference>
<dbReference type="EMBL" id="HBFC01037698">
    <property type="protein sequence ID" value="CAD8723168.1"/>
    <property type="molecule type" value="Transcribed_RNA"/>
</dbReference>
<proteinExistence type="inferred from homology"/>
<keyword evidence="2" id="KW-0210">Decarboxylase</keyword>
<name>A0A7S0T3K5_9CHLO</name>